<feature type="transmembrane region" description="Helical" evidence="1">
    <location>
        <begin position="60"/>
        <end position="89"/>
    </location>
</feature>
<proteinExistence type="predicted"/>
<feature type="transmembrane region" description="Helical" evidence="1">
    <location>
        <begin position="230"/>
        <end position="250"/>
    </location>
</feature>
<evidence type="ECO:0000256" key="1">
    <source>
        <dbReference type="SAM" id="Phobius"/>
    </source>
</evidence>
<organism evidence="2 3">
    <name type="scientific">Pontiella agarivorans</name>
    <dbReference type="NCBI Taxonomy" id="3038953"/>
    <lineage>
        <taxon>Bacteria</taxon>
        <taxon>Pseudomonadati</taxon>
        <taxon>Kiritimatiellota</taxon>
        <taxon>Kiritimatiellia</taxon>
        <taxon>Kiritimatiellales</taxon>
        <taxon>Pontiellaceae</taxon>
        <taxon>Pontiella</taxon>
    </lineage>
</organism>
<dbReference type="PANTHER" id="PTHR36394">
    <property type="entry name" value="OS01G0277700 PROTEIN"/>
    <property type="match status" value="1"/>
</dbReference>
<feature type="transmembrane region" description="Helical" evidence="1">
    <location>
        <begin position="163"/>
        <end position="184"/>
    </location>
</feature>
<keyword evidence="1" id="KW-1133">Transmembrane helix</keyword>
<dbReference type="Proteomes" id="UP001290861">
    <property type="component" value="Unassembled WGS sequence"/>
</dbReference>
<keyword evidence="1" id="KW-0812">Transmembrane</keyword>
<keyword evidence="1" id="KW-0472">Membrane</keyword>
<dbReference type="EMBL" id="JARVCO010000010">
    <property type="protein sequence ID" value="MDZ8118610.1"/>
    <property type="molecule type" value="Genomic_DNA"/>
</dbReference>
<evidence type="ECO:0000313" key="2">
    <source>
        <dbReference type="EMBL" id="MDZ8118610.1"/>
    </source>
</evidence>
<dbReference type="PANTHER" id="PTHR36394:SF1">
    <property type="entry name" value="OS01G0277700 PROTEIN"/>
    <property type="match status" value="1"/>
</dbReference>
<protein>
    <submittedName>
        <fullName evidence="2">Sulfite exporter TauE/SafE family protein</fullName>
    </submittedName>
</protein>
<name>A0ABU5MWN8_9BACT</name>
<comment type="caution">
    <text evidence="2">The sequence shown here is derived from an EMBL/GenBank/DDBJ whole genome shotgun (WGS) entry which is preliminary data.</text>
</comment>
<feature type="transmembrane region" description="Helical" evidence="1">
    <location>
        <begin position="101"/>
        <end position="118"/>
    </location>
</feature>
<evidence type="ECO:0000313" key="3">
    <source>
        <dbReference type="Proteomes" id="UP001290861"/>
    </source>
</evidence>
<accession>A0ABU5MWN8</accession>
<feature type="transmembrane region" description="Helical" evidence="1">
    <location>
        <begin position="190"/>
        <end position="218"/>
    </location>
</feature>
<keyword evidence="3" id="KW-1185">Reference proteome</keyword>
<gene>
    <name evidence="2" type="ORF">P9H32_08210</name>
</gene>
<sequence length="251" mass="27699">MRWTFKTASRNLRGHMTEAIPILAGTAALIGLGHTLAGPDHYLPFIVMGKARKWSMPKTMWITFLCGLGHVLGSILLGLIGAALGIALSKLEWFEAWRGNLAAQLLMIFGFTYCVWGIHRAIKNRPHSHAHVHENGTLHTHKHTHSMEHAHPHEQKVRPITPWILFTIFVLGPCEPLIPLIMYPAAEHSWWGMLLVASIFAVATISTMMGVVLAASWGIRLVPIGTFERYTHALAGAAICLSGMAIQFLGL</sequence>
<dbReference type="RefSeq" id="WP_322608408.1">
    <property type="nucleotide sequence ID" value="NZ_JARVCO010000010.1"/>
</dbReference>
<reference evidence="2 3" key="1">
    <citation type="journal article" date="2024" name="Appl. Environ. Microbiol.">
        <title>Pontiella agarivorans sp. nov., a novel marine anaerobic bacterium capable of degrading macroalgal polysaccharides and fixing nitrogen.</title>
        <authorList>
            <person name="Liu N."/>
            <person name="Kivenson V."/>
            <person name="Peng X."/>
            <person name="Cui Z."/>
            <person name="Lankiewicz T.S."/>
            <person name="Gosselin K.M."/>
            <person name="English C.J."/>
            <person name="Blair E.M."/>
            <person name="O'Malley M.A."/>
            <person name="Valentine D.L."/>
        </authorList>
    </citation>
    <scope>NUCLEOTIDE SEQUENCE [LARGE SCALE GENOMIC DNA]</scope>
    <source>
        <strain evidence="2 3">NLcol2</strain>
    </source>
</reference>